<dbReference type="AlphaFoldDB" id="A0A2P4ZF59"/>
<proteinExistence type="predicted"/>
<feature type="compositionally biased region" description="Polar residues" evidence="1">
    <location>
        <begin position="109"/>
        <end position="127"/>
    </location>
</feature>
<dbReference type="STRING" id="398673.A0A2P4ZF59"/>
<reference evidence="2 3" key="1">
    <citation type="journal article" date="2016" name="Genome Announc.">
        <title>Draft Whole-Genome Sequence of Trichoderma gamsii T6085, a Promising Biocontrol Agent of Fusarium Head Blight on Wheat.</title>
        <authorList>
            <person name="Baroncelli R."/>
            <person name="Zapparata A."/>
            <person name="Piaggeschi G."/>
            <person name="Sarrocco S."/>
            <person name="Vannacci G."/>
        </authorList>
    </citation>
    <scope>NUCLEOTIDE SEQUENCE [LARGE SCALE GENOMIC DNA]</scope>
    <source>
        <strain evidence="2 3">T6085</strain>
    </source>
</reference>
<feature type="region of interest" description="Disordered" evidence="1">
    <location>
        <begin position="109"/>
        <end position="130"/>
    </location>
</feature>
<name>A0A2P4ZF59_9HYPO</name>
<dbReference type="Proteomes" id="UP000054821">
    <property type="component" value="Unassembled WGS sequence"/>
</dbReference>
<gene>
    <name evidence="2" type="ORF">TGAM01_v208190</name>
</gene>
<accession>A0A2P4ZF59</accession>
<sequence length="274" mass="30956">MPASPDYAYIYSWILDKETLRFFFIDENWIDALIDGALSLANHWGYAPDMDKSRTAIKSAINERLRTPDESLGGWHIPMPRYGFLLRSQLLAQFPDVAVEVVFSETRSEPISSTGGNSSVQASENTPPKQPILVQKRLAPDTMYCLFDAAPPDLRRIILRMPPHQQCFKIGQTLTNEKLTVPWKKLYTTTERPSTAQPGDTLGSIDFDRIGKPAPIFDWSLRTLNPENFATFLVNRERQGREEEFSDKEPTSAVLGLQLNNPILELDIGDLSAQ</sequence>
<evidence type="ECO:0000256" key="1">
    <source>
        <dbReference type="SAM" id="MobiDB-lite"/>
    </source>
</evidence>
<dbReference type="EMBL" id="JPDN02000033">
    <property type="protein sequence ID" value="PON22935.1"/>
    <property type="molecule type" value="Genomic_DNA"/>
</dbReference>
<organism evidence="2 3">
    <name type="scientific">Trichoderma gamsii</name>
    <dbReference type="NCBI Taxonomy" id="398673"/>
    <lineage>
        <taxon>Eukaryota</taxon>
        <taxon>Fungi</taxon>
        <taxon>Dikarya</taxon>
        <taxon>Ascomycota</taxon>
        <taxon>Pezizomycotina</taxon>
        <taxon>Sordariomycetes</taxon>
        <taxon>Hypocreomycetidae</taxon>
        <taxon>Hypocreales</taxon>
        <taxon>Hypocreaceae</taxon>
        <taxon>Trichoderma</taxon>
    </lineage>
</organism>
<evidence type="ECO:0000313" key="2">
    <source>
        <dbReference type="EMBL" id="PON22935.1"/>
    </source>
</evidence>
<keyword evidence="3" id="KW-1185">Reference proteome</keyword>
<dbReference type="GeneID" id="29989562"/>
<dbReference type="RefSeq" id="XP_024404983.1">
    <property type="nucleotide sequence ID" value="XM_024550276.1"/>
</dbReference>
<protein>
    <submittedName>
        <fullName evidence="2">Uncharacterized protein</fullName>
    </submittedName>
</protein>
<evidence type="ECO:0000313" key="3">
    <source>
        <dbReference type="Proteomes" id="UP000054821"/>
    </source>
</evidence>
<comment type="caution">
    <text evidence="2">The sequence shown here is derived from an EMBL/GenBank/DDBJ whole genome shotgun (WGS) entry which is preliminary data.</text>
</comment>